<sequence>MFEEIKEAIAFSQLGIIKVEPTLPNTKVCSCVCKCTSLNDEFLSEITSSRLNKSLVHLNLRDKTNTSMMTT</sequence>
<dbReference type="AlphaFoldDB" id="A0A820MBS2"/>
<evidence type="ECO:0000313" key="1">
    <source>
        <dbReference type="EMBL" id="CAF4372107.1"/>
    </source>
</evidence>
<accession>A0A820MBS2</accession>
<name>A0A820MBS2_9BILA</name>
<organism evidence="1 2">
    <name type="scientific">Adineta steineri</name>
    <dbReference type="NCBI Taxonomy" id="433720"/>
    <lineage>
        <taxon>Eukaryota</taxon>
        <taxon>Metazoa</taxon>
        <taxon>Spiralia</taxon>
        <taxon>Gnathifera</taxon>
        <taxon>Rotifera</taxon>
        <taxon>Eurotatoria</taxon>
        <taxon>Bdelloidea</taxon>
        <taxon>Adinetida</taxon>
        <taxon>Adinetidae</taxon>
        <taxon>Adineta</taxon>
    </lineage>
</organism>
<gene>
    <name evidence="1" type="ORF">KXQ929_LOCUS49419</name>
</gene>
<dbReference type="Proteomes" id="UP000663868">
    <property type="component" value="Unassembled WGS sequence"/>
</dbReference>
<comment type="caution">
    <text evidence="1">The sequence shown here is derived from an EMBL/GenBank/DDBJ whole genome shotgun (WGS) entry which is preliminary data.</text>
</comment>
<feature type="non-terminal residue" evidence="1">
    <location>
        <position position="1"/>
    </location>
</feature>
<proteinExistence type="predicted"/>
<reference evidence="1" key="1">
    <citation type="submission" date="2021-02" db="EMBL/GenBank/DDBJ databases">
        <authorList>
            <person name="Nowell W R."/>
        </authorList>
    </citation>
    <scope>NUCLEOTIDE SEQUENCE</scope>
</reference>
<dbReference type="EMBL" id="CAJOBB010020973">
    <property type="protein sequence ID" value="CAF4372107.1"/>
    <property type="molecule type" value="Genomic_DNA"/>
</dbReference>
<evidence type="ECO:0000313" key="2">
    <source>
        <dbReference type="Proteomes" id="UP000663868"/>
    </source>
</evidence>
<protein>
    <submittedName>
        <fullName evidence="1">Uncharacterized protein</fullName>
    </submittedName>
</protein>